<feature type="coiled-coil region" evidence="2">
    <location>
        <begin position="1194"/>
        <end position="1277"/>
    </location>
</feature>
<evidence type="ECO:0000313" key="6">
    <source>
        <dbReference type="Proteomes" id="UP000734854"/>
    </source>
</evidence>
<organism evidence="5 6">
    <name type="scientific">Zingiber officinale</name>
    <name type="common">Ginger</name>
    <name type="synonym">Amomum zingiber</name>
    <dbReference type="NCBI Taxonomy" id="94328"/>
    <lineage>
        <taxon>Eukaryota</taxon>
        <taxon>Viridiplantae</taxon>
        <taxon>Streptophyta</taxon>
        <taxon>Embryophyta</taxon>
        <taxon>Tracheophyta</taxon>
        <taxon>Spermatophyta</taxon>
        <taxon>Magnoliopsida</taxon>
        <taxon>Liliopsida</taxon>
        <taxon>Zingiberales</taxon>
        <taxon>Zingiberaceae</taxon>
        <taxon>Zingiber</taxon>
    </lineage>
</organism>
<feature type="region of interest" description="Disordered" evidence="3">
    <location>
        <begin position="1002"/>
        <end position="1021"/>
    </location>
</feature>
<dbReference type="Proteomes" id="UP000734854">
    <property type="component" value="Unassembled WGS sequence"/>
</dbReference>
<gene>
    <name evidence="5" type="ORF">ZIOFF_031813</name>
</gene>
<dbReference type="EMBL" id="JACMSC010000009">
    <property type="protein sequence ID" value="KAG6506489.1"/>
    <property type="molecule type" value="Genomic_DNA"/>
</dbReference>
<feature type="region of interest" description="Disordered" evidence="3">
    <location>
        <begin position="105"/>
        <end position="124"/>
    </location>
</feature>
<dbReference type="GO" id="GO:0003779">
    <property type="term" value="F:actin binding"/>
    <property type="evidence" value="ECO:0007669"/>
    <property type="project" value="InterPro"/>
</dbReference>
<sequence>MDGRVKAMLKIIEVDADSFSKRAEMYFKRRPELISSVEEAYREYRGLAERYDHISGELHKANHTIATAFPDQVQYAMLEEEDENPKAITPIDPRKIHKPTVDGLLNKRRGESQPSMKTPVNRKKAQEEIIKLQKEILVLQTEKEFIKSSYESGVAKYWEIEKKIVEMQEDVYCLEDEFSASAVIEDNEAWALMTATTLKSCEDAIFNLHEHQNKSMEQEKLESSRIKAAREKLLGLKRELGKFQVENTDNANEKTQKKSTILNEDEKSFSFNKERIPLQSLCEKLKIYLERDPDNSVEDVAEKINELVSRITSLELAVSQQTAKIHRLHLENNELEKHLLGLEEEKMILINESNGTSNKLKQAEEQLNIVEILGKNVQDEEIILCQNLNKTYGSLVDISGKMQQSPSQEDDEHIESGCLEDEILSSDELIECEDKEVTEIHDQNENSFQEIHVTEEHSIKDHTKLYTGSDISSNCSAGNLTEQNEYMFKDSSGTGVNFDNSTHTDTDQEAQLEEKEISVDLYQLLLNSLEGREKILLAEYTSILQSYKETKKKLSEVEKKNENYHCEIMTLLQELKNASAMKDEEIQLLKQQIESSKMNPNVKIPSEAGESSHRNLESLSCFPKFNIDNANLQCSQMIDDANITSTTRTCKTKFIGEPGGLITEHINLQFNDKPKDSSPIEEKFRRGMDDLLEENLQFWLRFSSSFQHIQELQAQFENVQTDIKSMKDVIAQGASNGTFNDQVPQSDSVPVVSKLRELKTELQVWLEQSIFLRDELEIRFLSLCSIQEEINRATEPNQQSEEFQLSPCQAAKFQGEVLNMQLENNKVANELQAGHKHVTRLQAEVEKELTKLHVHLELPRLINNHPHPFKHFHSRTRTPSRVPLRLQQHVYAIISAEMDGRVKAMLKIIEVDADSFSKRAEMYFKRRPELISSVEEAYREYRGLAERYDHISGELHKANHTIATAFPDQVQYAMLEEEDENPKAITPIDPRKIHKPTVDGLLNKRRGESQPSMKTPVNRKKAQEEIIKLQKEILVLQTEKEFIKSSYESGVAKYWEIEKKIVEMQEDVYCLEDEFSASAVIEDNEAWALMTATTLKSCEDAIFNLHEHQNKSMEQEKLESSRIKAAREKLLGLKRELGKFQVENTDNANEKTQKKSTILNEDEKSFSFNKERIPLQSLCEKLKIYLERDPDNSVEDVAEKINELVSRITSLELAVSQQTAKIHRLHLENNELEKHLLGLEEEKMILINESNGTSNKLKQAEEQLNIVEILGKNVQDEEIILCQNLNKTYGSLVDISGKMQQSPSQEDDEHIESGCLEDEILSSDELIECEDKEVTEIHDQNENSFQEIHVTEEHSIKDHTKLYTGSDISSNCSAGNLTEQNEYMFKDSSGTGVNFDNSTHTDTDQEAQLEEKEISVDLYQLLLNSLEGREKILLAEYTSILQSYKETKKKLSEVEKKNGNYHSEIMTLLQELKNASAMKDEEIQLLKQQIESSKMNPNVKIPSEAGESSHRNLESLSCFPKFNIDNANLQCSQMIDDANITSTTRTCKTKFIGEPGGLITEHINLQFNDKPKDSSPIEEKFRRGMDDLLEENLQFWLRFSSSFQHIQELQAQFENVQTDIKSMKDVIAQGASNGTFNDQVPQSDSVPVVSKLRELKTELQVWLEQSIFLRDELEIRFLSLCSIQEEINRATEPNQQSEEFQLSPCQAAKFQGEVLNMQLENNKVANELQAGHKHVTRLQAEVEKELTKLHVHLELPRLINNHPHPFKHFHSRTRTPSRVPLRSDGASKDPGWDLTNDGSTNTPVPL</sequence>
<keyword evidence="1 2" id="KW-0175">Coiled coil</keyword>
<feature type="coiled-coil region" evidence="2">
    <location>
        <begin position="547"/>
        <end position="592"/>
    </location>
</feature>
<name>A0A8J5GFB1_ZINOF</name>
<dbReference type="PROSITE" id="PS51774">
    <property type="entry name" value="NAB"/>
    <property type="match status" value="2"/>
</dbReference>
<evidence type="ECO:0000256" key="1">
    <source>
        <dbReference type="ARBA" id="ARBA00023054"/>
    </source>
</evidence>
<dbReference type="PANTHER" id="PTHR31631:SF0">
    <property type="entry name" value="PROTEIN NETWORKED 2D"/>
    <property type="match status" value="1"/>
</dbReference>
<reference evidence="5 6" key="1">
    <citation type="submission" date="2020-08" db="EMBL/GenBank/DDBJ databases">
        <title>Plant Genome Project.</title>
        <authorList>
            <person name="Zhang R.-G."/>
        </authorList>
    </citation>
    <scope>NUCLEOTIDE SEQUENCE [LARGE SCALE GENOMIC DNA]</scope>
    <source>
        <tissue evidence="5">Rhizome</tissue>
    </source>
</reference>
<dbReference type="Pfam" id="PF24918">
    <property type="entry name" value="NET2A_C"/>
    <property type="match status" value="2"/>
</dbReference>
<dbReference type="InterPro" id="IPR056888">
    <property type="entry name" value="NET2A-D/KIP1-like_dom"/>
</dbReference>
<comment type="caution">
    <text evidence="5">The sequence shown here is derived from an EMBL/GenBank/DDBJ whole genome shotgun (WGS) entry which is preliminary data.</text>
</comment>
<dbReference type="PANTHER" id="PTHR31631">
    <property type="entry name" value="PROTEIN NETWORKED 2D"/>
    <property type="match status" value="1"/>
</dbReference>
<evidence type="ECO:0000256" key="2">
    <source>
        <dbReference type="SAM" id="Coils"/>
    </source>
</evidence>
<proteinExistence type="predicted"/>
<feature type="domain" description="NAB" evidence="4">
    <location>
        <begin position="873"/>
        <end position="955"/>
    </location>
</feature>
<feature type="domain" description="NAB" evidence="4">
    <location>
        <begin position="1"/>
        <end position="58"/>
    </location>
</feature>
<dbReference type="Pfam" id="PF25014">
    <property type="entry name" value="NET2A"/>
    <property type="match status" value="2"/>
</dbReference>
<evidence type="ECO:0000313" key="5">
    <source>
        <dbReference type="EMBL" id="KAG6506489.1"/>
    </source>
</evidence>
<feature type="coiled-coil region" evidence="2">
    <location>
        <begin position="297"/>
        <end position="380"/>
    </location>
</feature>
<feature type="coiled-coil region" evidence="2">
    <location>
        <begin position="1444"/>
        <end position="1489"/>
    </location>
</feature>
<dbReference type="InterPro" id="IPR056889">
    <property type="entry name" value="NET2A-D/KIP1-like_C"/>
</dbReference>
<dbReference type="Pfam" id="PF07765">
    <property type="entry name" value="KIP1"/>
    <property type="match status" value="2"/>
</dbReference>
<accession>A0A8J5GFB1</accession>
<feature type="region of interest" description="Disordered" evidence="3">
    <location>
        <begin position="1762"/>
        <end position="1806"/>
    </location>
</feature>
<protein>
    <recommendedName>
        <fullName evidence="4">NAB domain-containing protein</fullName>
    </recommendedName>
</protein>
<feature type="compositionally biased region" description="Basic residues" evidence="3">
    <location>
        <begin position="1764"/>
        <end position="1775"/>
    </location>
</feature>
<dbReference type="InterPro" id="IPR011684">
    <property type="entry name" value="NAB"/>
</dbReference>
<keyword evidence="6" id="KW-1185">Reference proteome</keyword>
<feature type="compositionally biased region" description="Polar residues" evidence="3">
    <location>
        <begin position="1796"/>
        <end position="1806"/>
    </location>
</feature>
<evidence type="ECO:0000256" key="3">
    <source>
        <dbReference type="SAM" id="MobiDB-lite"/>
    </source>
</evidence>
<evidence type="ECO:0000259" key="4">
    <source>
        <dbReference type="PROSITE" id="PS51774"/>
    </source>
</evidence>